<accession>A0ACA7UP31</accession>
<organism evidence="1 2">
    <name type="scientific">Clostridioides difficile ATCC 9689 = DSM 1296</name>
    <dbReference type="NCBI Taxonomy" id="1121308"/>
    <lineage>
        <taxon>Bacteria</taxon>
        <taxon>Bacillati</taxon>
        <taxon>Bacillota</taxon>
        <taxon>Clostridia</taxon>
        <taxon>Peptostreptococcales</taxon>
        <taxon>Peptostreptococcaceae</taxon>
        <taxon>Clostridioides</taxon>
    </lineage>
</organism>
<evidence type="ECO:0000313" key="2">
    <source>
        <dbReference type="Proteomes" id="UP001510562"/>
    </source>
</evidence>
<dbReference type="Proteomes" id="UP001510562">
    <property type="component" value="Chromosome"/>
</dbReference>
<reference evidence="1 2" key="1">
    <citation type="journal article" date="2015" name="Genome Announc.">
        <title>Complete Genome Sequence of the Novel Temperate Clostridium difficile Phage phiCDIF1296T.</title>
        <authorList>
            <person name="Wittmann J."/>
            <person name="Riedel T."/>
            <person name="Bunk B."/>
            <person name="Sproer C."/>
            <person name="Gronow S."/>
            <person name="Overmann J."/>
        </authorList>
    </citation>
    <scope>NUCLEOTIDE SEQUENCE [LARGE SCALE GENOMIC DNA]</scope>
    <source>
        <strain evidence="2">ATCC 9689 / DSM 1296 / BCRC 10642 / JCM 1296 / NCIMB 10666 / NCTC 11209 / 90556-M6S</strain>
    </source>
</reference>
<gene>
    <name evidence="1" type="ORF">CDIF1296T_phi152</name>
</gene>
<protein>
    <submittedName>
        <fullName evidence="1">Uncharacterized protein</fullName>
    </submittedName>
</protein>
<name>A0ACA7UP31_CLODI</name>
<sequence length="110" mass="13302">MKKYFKEEWNYIADAGYEIDNIESTKIMVNNFEVSIKMSEDFKHKGDIEYTFNIPYDHEIFTKEYNEVLNLEQPCDCDQFCDELSDLRARIEEGIEKYLKDNDKLKEIEY</sequence>
<dbReference type="EMBL" id="CP011970">
    <property type="protein sequence ID" value="AKP44826.1"/>
    <property type="molecule type" value="Genomic_DNA"/>
</dbReference>
<keyword evidence="2" id="KW-1185">Reference proteome</keyword>
<proteinExistence type="predicted"/>
<evidence type="ECO:0000313" key="1">
    <source>
        <dbReference type="EMBL" id="AKP44826.1"/>
    </source>
</evidence>